<comment type="caution">
    <text evidence="1">The sequence shown here is derived from an EMBL/GenBank/DDBJ whole genome shotgun (WGS) entry which is preliminary data.</text>
</comment>
<proteinExistence type="predicted"/>
<dbReference type="EMBL" id="JBBYHR010000005">
    <property type="protein sequence ID" value="MEL1244896.1"/>
    <property type="molecule type" value="Genomic_DNA"/>
</dbReference>
<keyword evidence="2" id="KW-1185">Reference proteome</keyword>
<evidence type="ECO:0008006" key="3">
    <source>
        <dbReference type="Google" id="ProtNLM"/>
    </source>
</evidence>
<accession>A0ABU9HXM2</accession>
<evidence type="ECO:0000313" key="2">
    <source>
        <dbReference type="Proteomes" id="UP001464555"/>
    </source>
</evidence>
<dbReference type="RefSeq" id="WP_341697209.1">
    <property type="nucleotide sequence ID" value="NZ_JBBYHR010000005.1"/>
</dbReference>
<organism evidence="1 2">
    <name type="scientific">Flavobacterium arundinis</name>
    <dbReference type="NCBI Taxonomy" id="3139143"/>
    <lineage>
        <taxon>Bacteria</taxon>
        <taxon>Pseudomonadati</taxon>
        <taxon>Bacteroidota</taxon>
        <taxon>Flavobacteriia</taxon>
        <taxon>Flavobacteriales</taxon>
        <taxon>Flavobacteriaceae</taxon>
        <taxon>Flavobacterium</taxon>
    </lineage>
</organism>
<protein>
    <recommendedName>
        <fullName evidence="3">PQQ-like domain-containing protein</fullName>
    </recommendedName>
</protein>
<evidence type="ECO:0000313" key="1">
    <source>
        <dbReference type="EMBL" id="MEL1244896.1"/>
    </source>
</evidence>
<gene>
    <name evidence="1" type="ORF">AAEO56_11530</name>
</gene>
<name>A0ABU9HXM2_9FLAO</name>
<sequence length="352" mass="40226">MRQFTFLILFFTSNCFAQEYISPLLKQSFGIHHHTNRDVAYWSQTDSGLNTIITATTERDSTFNDIQLIKLDSNLAEVWKKRISLDTEQSYDTPLATFIDGNDNIYSVGKSYMTLGSGGTGTSKTVITKISSEGEELWRNDLGEAGYIDSFFDDDGLHLVYVAYPGEIQTWHFLTINTNGEIINEFQRTDITDAGNSNFAGFNIKVYYADGYYYTVYQRNNYTNPASGFYEHFIKRINSSGMETFPLNITVDVGLFYKHKFQKDADGNMYITYPLEDVDKFYTLKINSAGGAVYSLNSPSHKAFLKSFINSNGNLMCSGQLPYKWCPVDLKYGAVFTNRYYTQQYHRSKHIC</sequence>
<reference evidence="1 2" key="1">
    <citation type="submission" date="2024-04" db="EMBL/GenBank/DDBJ databases">
        <title>Flavobacterium sp. DGU11 16S ribosomal RNA gene Genome sequencing and assembly.</title>
        <authorList>
            <person name="Park S."/>
        </authorList>
    </citation>
    <scope>NUCLEOTIDE SEQUENCE [LARGE SCALE GENOMIC DNA]</scope>
    <source>
        <strain evidence="1 2">DGU11</strain>
    </source>
</reference>
<dbReference type="Proteomes" id="UP001464555">
    <property type="component" value="Unassembled WGS sequence"/>
</dbReference>